<dbReference type="Proteomes" id="UP000585474">
    <property type="component" value="Unassembled WGS sequence"/>
</dbReference>
<evidence type="ECO:0000313" key="2">
    <source>
        <dbReference type="Proteomes" id="UP000585474"/>
    </source>
</evidence>
<name>A0A7J0F532_9ERIC</name>
<dbReference type="AlphaFoldDB" id="A0A7J0F532"/>
<dbReference type="EMBL" id="BJWL01000009">
    <property type="protein sequence ID" value="GFY93703.1"/>
    <property type="molecule type" value="Genomic_DNA"/>
</dbReference>
<keyword evidence="2" id="KW-1185">Reference proteome</keyword>
<proteinExistence type="predicted"/>
<comment type="caution">
    <text evidence="1">The sequence shown here is derived from an EMBL/GenBank/DDBJ whole genome shotgun (WGS) entry which is preliminary data.</text>
</comment>
<organism evidence="1 2">
    <name type="scientific">Actinidia rufa</name>
    <dbReference type="NCBI Taxonomy" id="165716"/>
    <lineage>
        <taxon>Eukaryota</taxon>
        <taxon>Viridiplantae</taxon>
        <taxon>Streptophyta</taxon>
        <taxon>Embryophyta</taxon>
        <taxon>Tracheophyta</taxon>
        <taxon>Spermatophyta</taxon>
        <taxon>Magnoliopsida</taxon>
        <taxon>eudicotyledons</taxon>
        <taxon>Gunneridae</taxon>
        <taxon>Pentapetalae</taxon>
        <taxon>asterids</taxon>
        <taxon>Ericales</taxon>
        <taxon>Actinidiaceae</taxon>
        <taxon>Actinidia</taxon>
    </lineage>
</organism>
<sequence>MSVVVGIWEEQPTVKDALRLDAGWRVMREDHGNFLGRLRMEGDPEDIGDKGGRCCMETGPQIDAFGEGIEQQARTKTLQHRHNHHLVVGILHFQDSLMEMPNVILQSLPIFLVDCEEVGGILFLDPVAHEIGDKELLRSPNESMILGDNFPNQDLAGPVKVAEKVLHITSSEYP</sequence>
<gene>
    <name evidence="1" type="ORF">Acr_09g0001490</name>
</gene>
<protein>
    <submittedName>
        <fullName evidence="1">Uncharacterized protein</fullName>
    </submittedName>
</protein>
<accession>A0A7J0F532</accession>
<evidence type="ECO:0000313" key="1">
    <source>
        <dbReference type="EMBL" id="GFY93703.1"/>
    </source>
</evidence>
<reference evidence="1 2" key="1">
    <citation type="submission" date="2019-07" db="EMBL/GenBank/DDBJ databases">
        <title>De Novo Assembly of kiwifruit Actinidia rufa.</title>
        <authorList>
            <person name="Sugita-Konishi S."/>
            <person name="Sato K."/>
            <person name="Mori E."/>
            <person name="Abe Y."/>
            <person name="Kisaki G."/>
            <person name="Hamano K."/>
            <person name="Suezawa K."/>
            <person name="Otani M."/>
            <person name="Fukuda T."/>
            <person name="Manabe T."/>
            <person name="Gomi K."/>
            <person name="Tabuchi M."/>
            <person name="Akimitsu K."/>
            <person name="Kataoka I."/>
        </authorList>
    </citation>
    <scope>NUCLEOTIDE SEQUENCE [LARGE SCALE GENOMIC DNA]</scope>
    <source>
        <strain evidence="2">cv. Fuchu</strain>
    </source>
</reference>